<dbReference type="AlphaFoldDB" id="A0A4Q1JT09"/>
<gene>
    <name evidence="1" type="ORF">EPA99_16370</name>
</gene>
<dbReference type="OrthoDB" id="6000639at2"/>
<evidence type="ECO:0000313" key="2">
    <source>
        <dbReference type="Proteomes" id="UP000289784"/>
    </source>
</evidence>
<accession>A0A4Q1JT09</accession>
<proteinExistence type="predicted"/>
<keyword evidence="2" id="KW-1185">Reference proteome</keyword>
<dbReference type="EMBL" id="SAWZ01000011">
    <property type="protein sequence ID" value="RXR00861.1"/>
    <property type="molecule type" value="Genomic_DNA"/>
</dbReference>
<dbReference type="RefSeq" id="WP_129472323.1">
    <property type="nucleotide sequence ID" value="NZ_SAWZ01000011.1"/>
</dbReference>
<comment type="caution">
    <text evidence="1">The sequence shown here is derived from an EMBL/GenBank/DDBJ whole genome shotgun (WGS) entry which is preliminary data.</text>
</comment>
<evidence type="ECO:0000313" key="1">
    <source>
        <dbReference type="EMBL" id="RXR00861.1"/>
    </source>
</evidence>
<dbReference type="Proteomes" id="UP000289784">
    <property type="component" value="Unassembled WGS sequence"/>
</dbReference>
<reference evidence="1 2" key="1">
    <citation type="submission" date="2019-01" db="EMBL/GenBank/DDBJ databases">
        <title>Pseudoxanthomonas composti sp. nov., isolated from compost.</title>
        <authorList>
            <person name="Yang G."/>
        </authorList>
    </citation>
    <scope>NUCLEOTIDE SEQUENCE [LARGE SCALE GENOMIC DNA]</scope>
    <source>
        <strain evidence="1 2">GSS15</strain>
    </source>
</reference>
<protein>
    <submittedName>
        <fullName evidence="1">Uncharacterized protein</fullName>
    </submittedName>
</protein>
<sequence>MSFEDEMHMVITHLIQLRQNACDPVALSATPRRDGEIALGGSLTVIDRAARCSDIAEATFGLERGDRRDAYDGQVDAATFGAIDHAVWNTQRCVIPVIGFRSDRRDAGGPCDWLPPDGIAYLPALRYSVADTAGRHGEAKVLVQADQDGRHLPLALNAISPLQWLLLAGPDALVALDQPWHRC</sequence>
<name>A0A4Q1JT09_9GAMM</name>
<organism evidence="1 2">
    <name type="scientific">Pseudoxanthomonas composti</name>
    <dbReference type="NCBI Taxonomy" id="2137479"/>
    <lineage>
        <taxon>Bacteria</taxon>
        <taxon>Pseudomonadati</taxon>
        <taxon>Pseudomonadota</taxon>
        <taxon>Gammaproteobacteria</taxon>
        <taxon>Lysobacterales</taxon>
        <taxon>Lysobacteraceae</taxon>
        <taxon>Pseudoxanthomonas</taxon>
    </lineage>
</organism>